<gene>
    <name evidence="2" type="ordered locus">XBJ1_1910</name>
</gene>
<sequence>MINQIYSATYLAMLNEVLRYLPCQNKNKPLNEIIINIIIISVIFIPFS</sequence>
<evidence type="ECO:0000313" key="3">
    <source>
        <dbReference type="Proteomes" id="UP000002045"/>
    </source>
</evidence>
<feature type="transmembrane region" description="Helical" evidence="1">
    <location>
        <begin position="29"/>
        <end position="47"/>
    </location>
</feature>
<dbReference type="Proteomes" id="UP000002045">
    <property type="component" value="Chromosome"/>
</dbReference>
<evidence type="ECO:0000313" key="2">
    <source>
        <dbReference type="EMBL" id="CBJ81036.1"/>
    </source>
</evidence>
<evidence type="ECO:0000256" key="1">
    <source>
        <dbReference type="SAM" id="Phobius"/>
    </source>
</evidence>
<reference evidence="2" key="1">
    <citation type="journal article" date="2011" name="PLoS ONE">
        <title>The entomopathogenic bacterial endosymbionts xenorhabdus and photorhabdus: convergent lifestyles from divergent genomes.</title>
        <authorList>
            <person name="Chaston J.M."/>
            <person name="Suen G."/>
            <person name="Tucker S.L."/>
            <person name="Andersen A.W."/>
            <person name="Bhasin A."/>
            <person name="Bode E."/>
            <person name="Bode H.B."/>
            <person name="Brachmann A.O."/>
            <person name="Cowles C.E."/>
            <person name="Cowles K.N."/>
            <person name="Darby C."/>
            <person name="de Leon L."/>
            <person name="Drace K."/>
            <person name="Du Z."/>
            <person name="Givaudan A."/>
            <person name="Herbert Tran E.E."/>
            <person name="Jewell K.A."/>
            <person name="Knack J.J."/>
            <person name="Krasomil-Osterfeld K.C."/>
            <person name="Kukor R."/>
            <person name="Lanois A."/>
            <person name="Latreille P."/>
            <person name="Leimgruber N.K."/>
            <person name="Lipke C.M."/>
            <person name="Liu R."/>
            <person name="Lu X."/>
            <person name="Martens E.C."/>
            <person name="Marri P.R."/>
            <person name="Medigue C."/>
            <person name="Menard M.L."/>
            <person name="Miller N.M."/>
            <person name="Morales-Soto N."/>
            <person name="Norton S."/>
            <person name="Ogier J.C."/>
            <person name="Orchard S.S."/>
            <person name="Park D."/>
            <person name="Park Y."/>
            <person name="Qurollo B.A."/>
            <person name="Sugar D.R."/>
            <person name="Richards G.R."/>
            <person name="Rouy Z."/>
            <person name="Slominski B."/>
            <person name="Slominski K."/>
            <person name="Snyder H."/>
            <person name="Tjaden B.C."/>
            <person name="van der Hoeven R."/>
            <person name="Welch R.D."/>
            <person name="Wheeler C."/>
            <person name="Xiang B."/>
            <person name="Barbazuk B."/>
            <person name="Gaudriault S."/>
            <person name="Goodner B."/>
            <person name="Slater S.C."/>
            <person name="Forst S."/>
            <person name="Goldman B.S."/>
            <person name="Goodrich-Blair H."/>
        </authorList>
    </citation>
    <scope>NUCLEOTIDE SEQUENCE [LARGE SCALE GENOMIC DNA]</scope>
    <source>
        <strain evidence="2">SS-2004</strain>
    </source>
</reference>
<proteinExistence type="predicted"/>
<protein>
    <submittedName>
        <fullName evidence="2">Uncharacterized protein</fullName>
    </submittedName>
</protein>
<keyword evidence="1" id="KW-0812">Transmembrane</keyword>
<name>D3V2S1_XENBS</name>
<dbReference type="HOGENOM" id="CLU_3159417_0_0_6"/>
<organism evidence="2 3">
    <name type="scientific">Xenorhabdus bovienii (strain SS-2004)</name>
    <name type="common">Xenorhabdus nematophila subsp. bovienii</name>
    <dbReference type="NCBI Taxonomy" id="406818"/>
    <lineage>
        <taxon>Bacteria</taxon>
        <taxon>Pseudomonadati</taxon>
        <taxon>Pseudomonadota</taxon>
        <taxon>Gammaproteobacteria</taxon>
        <taxon>Enterobacterales</taxon>
        <taxon>Morganellaceae</taxon>
        <taxon>Xenorhabdus</taxon>
    </lineage>
</organism>
<dbReference type="KEGG" id="xbo:XBJ1_1910"/>
<keyword evidence="1" id="KW-1133">Transmembrane helix</keyword>
<keyword evidence="1" id="KW-0472">Membrane</keyword>
<dbReference type="AlphaFoldDB" id="D3V2S1"/>
<dbReference type="EMBL" id="FN667741">
    <property type="protein sequence ID" value="CBJ81036.1"/>
    <property type="molecule type" value="Genomic_DNA"/>
</dbReference>
<accession>D3V2S1</accession>